<dbReference type="SUPFAM" id="SSF53448">
    <property type="entry name" value="Nucleotide-diphospho-sugar transferases"/>
    <property type="match status" value="1"/>
</dbReference>
<dbReference type="PANTHER" id="PTHR43179:SF12">
    <property type="entry name" value="GALACTOFURANOSYLTRANSFERASE GLFT2"/>
    <property type="match status" value="1"/>
</dbReference>
<dbReference type="InterPro" id="IPR027791">
    <property type="entry name" value="Galactosyl_T_C"/>
</dbReference>
<dbReference type="RefSeq" id="WP_176570638.1">
    <property type="nucleotide sequence ID" value="NZ_CP056030.1"/>
</dbReference>
<dbReference type="AlphaFoldDB" id="A0A7D5H5R0"/>
<dbReference type="EMBL" id="CP056030">
    <property type="protein sequence ID" value="QKZ04503.1"/>
    <property type="molecule type" value="Genomic_DNA"/>
</dbReference>
<evidence type="ECO:0000313" key="6">
    <source>
        <dbReference type="Proteomes" id="UP000509568"/>
    </source>
</evidence>
<dbReference type="Pfam" id="PF02709">
    <property type="entry name" value="Glyco_transf_7C"/>
    <property type="match status" value="1"/>
</dbReference>
<evidence type="ECO:0000256" key="1">
    <source>
        <dbReference type="ARBA" id="ARBA00006739"/>
    </source>
</evidence>
<dbReference type="InterPro" id="IPR029044">
    <property type="entry name" value="Nucleotide-diphossugar_trans"/>
</dbReference>
<keyword evidence="6" id="KW-1185">Reference proteome</keyword>
<keyword evidence="3 5" id="KW-0808">Transferase</keyword>
<reference evidence="5 6" key="1">
    <citation type="submission" date="2020-06" db="EMBL/GenBank/DDBJ databases">
        <title>Pseudomonas eucalypticola sp. nov., an endophyte of Eucalyptus dunnii leaves with biocontrol ability of eucalyptus leaf blight.</title>
        <authorList>
            <person name="Liu Y."/>
            <person name="Song Z."/>
            <person name="Zeng H."/>
            <person name="Lu M."/>
            <person name="Wang X."/>
            <person name="Lian X."/>
            <person name="Zhang Q."/>
        </authorList>
    </citation>
    <scope>NUCLEOTIDE SEQUENCE [LARGE SCALE GENOMIC DNA]</scope>
    <source>
        <strain evidence="5 6">NP-1</strain>
    </source>
</reference>
<evidence type="ECO:0000256" key="3">
    <source>
        <dbReference type="ARBA" id="ARBA00022679"/>
    </source>
</evidence>
<evidence type="ECO:0000259" key="4">
    <source>
        <dbReference type="Pfam" id="PF02709"/>
    </source>
</evidence>
<protein>
    <submittedName>
        <fullName evidence="5">Glycosyltransferase family 2 protein</fullName>
    </submittedName>
</protein>
<organism evidence="5 6">
    <name type="scientific">Pseudomonas eucalypticola</name>
    <dbReference type="NCBI Taxonomy" id="2599595"/>
    <lineage>
        <taxon>Bacteria</taxon>
        <taxon>Pseudomonadati</taxon>
        <taxon>Pseudomonadota</taxon>
        <taxon>Gammaproteobacteria</taxon>
        <taxon>Pseudomonadales</taxon>
        <taxon>Pseudomonadaceae</taxon>
        <taxon>Pseudomonas</taxon>
    </lineage>
</organism>
<keyword evidence="2" id="KW-0328">Glycosyltransferase</keyword>
<dbReference type="Gene3D" id="3.90.550.10">
    <property type="entry name" value="Spore Coat Polysaccharide Biosynthesis Protein SpsA, Chain A"/>
    <property type="match status" value="1"/>
</dbReference>
<comment type="similarity">
    <text evidence="1">Belongs to the glycosyltransferase 2 family.</text>
</comment>
<dbReference type="GO" id="GO:0016757">
    <property type="term" value="F:glycosyltransferase activity"/>
    <property type="evidence" value="ECO:0007669"/>
    <property type="project" value="UniProtKB-KW"/>
</dbReference>
<gene>
    <name evidence="5" type="ORF">HWQ56_12200</name>
</gene>
<proteinExistence type="inferred from homology"/>
<evidence type="ECO:0000256" key="2">
    <source>
        <dbReference type="ARBA" id="ARBA00022676"/>
    </source>
</evidence>
<dbReference type="CDD" id="cd00761">
    <property type="entry name" value="Glyco_tranf_GTA_type"/>
    <property type="match status" value="1"/>
</dbReference>
<dbReference type="PANTHER" id="PTHR43179">
    <property type="entry name" value="RHAMNOSYLTRANSFERASE WBBL"/>
    <property type="match status" value="1"/>
</dbReference>
<accession>A0A7D5H5R0</accession>
<name>A0A7D5H5R0_9PSED</name>
<evidence type="ECO:0000313" key="5">
    <source>
        <dbReference type="EMBL" id="QKZ04503.1"/>
    </source>
</evidence>
<dbReference type="KEGG" id="pez:HWQ56_12200"/>
<feature type="domain" description="Galactosyltransferase C-terminal" evidence="4">
    <location>
        <begin position="148"/>
        <end position="195"/>
    </location>
</feature>
<sequence>MNVLTLVHGRRPHLANLIQGLEASSVLPRGLWIVHMNEAPGAFSSPHFPITTLRLDEPAGLPLARARNCVASIDPEAPWVFLDVDCIPAHDLLAQYRDSLLAQPDALHMGQVRYLPEGANRSGWTEAELSARGAEHPVARFRTGPGNALPYHLFWSLNFACTGQVFARIGGFDEEYRGYGGEDTDFAFRARRAGVPLLDHAAVAFHQYHPSYEPPLNHFADIVTNARHFYRRWGVWPMEGWLRAFSELGLVRWTDEHLEIIQAPSPEDVARALSSGS</sequence>
<dbReference type="Proteomes" id="UP000509568">
    <property type="component" value="Chromosome"/>
</dbReference>